<dbReference type="InterPro" id="IPR035994">
    <property type="entry name" value="Nucleoside_phosphorylase_sf"/>
</dbReference>
<dbReference type="InterPro" id="IPR000845">
    <property type="entry name" value="Nucleoside_phosphorylase_d"/>
</dbReference>
<dbReference type="PANTHER" id="PTHR46832">
    <property type="entry name" value="5'-METHYLTHIOADENOSINE/S-ADENOSYLHOMOCYSTEINE NUCLEOSIDASE"/>
    <property type="match status" value="1"/>
</dbReference>
<dbReference type="GO" id="GO:0005829">
    <property type="term" value="C:cytosol"/>
    <property type="evidence" value="ECO:0007669"/>
    <property type="project" value="TreeGrafter"/>
</dbReference>
<dbReference type="Gene3D" id="3.40.50.1580">
    <property type="entry name" value="Nucleoside phosphorylase domain"/>
    <property type="match status" value="1"/>
</dbReference>
<dbReference type="EMBL" id="LJCR01001154">
    <property type="protein sequence ID" value="KPV50926.1"/>
    <property type="molecule type" value="Genomic_DNA"/>
</dbReference>
<protein>
    <recommendedName>
        <fullName evidence="1">Nucleoside phosphorylase domain-containing protein</fullName>
    </recommendedName>
</protein>
<dbReference type="GO" id="GO:0019284">
    <property type="term" value="P:L-methionine salvage from S-adenosylmethionine"/>
    <property type="evidence" value="ECO:0007669"/>
    <property type="project" value="TreeGrafter"/>
</dbReference>
<dbReference type="GO" id="GO:0009116">
    <property type="term" value="P:nucleoside metabolic process"/>
    <property type="evidence" value="ECO:0007669"/>
    <property type="project" value="InterPro"/>
</dbReference>
<dbReference type="AlphaFoldDB" id="A0A0P9D6S4"/>
<proteinExistence type="predicted"/>
<dbReference type="Proteomes" id="UP000050509">
    <property type="component" value="Unassembled WGS sequence"/>
</dbReference>
<dbReference type="GO" id="GO:0008930">
    <property type="term" value="F:methylthioadenosine nucleosidase activity"/>
    <property type="evidence" value="ECO:0007669"/>
    <property type="project" value="TreeGrafter"/>
</dbReference>
<dbReference type="Pfam" id="PF01048">
    <property type="entry name" value="PNP_UDP_1"/>
    <property type="match status" value="1"/>
</dbReference>
<accession>A0A0P9D6S4</accession>
<keyword evidence="3" id="KW-1185">Reference proteome</keyword>
<dbReference type="PANTHER" id="PTHR46832:SF1">
    <property type="entry name" value="5'-METHYLTHIOADENOSINE_S-ADENOSYLHOMOCYSTEINE NUCLEOSIDASE"/>
    <property type="match status" value="1"/>
</dbReference>
<name>A0A0P9D6S4_9CHLR</name>
<evidence type="ECO:0000259" key="1">
    <source>
        <dbReference type="Pfam" id="PF01048"/>
    </source>
</evidence>
<evidence type="ECO:0000313" key="2">
    <source>
        <dbReference type="EMBL" id="KPV50926.1"/>
    </source>
</evidence>
<gene>
    <name evidence="2" type="ORF">SE17_24130</name>
</gene>
<dbReference type="GO" id="GO:0008782">
    <property type="term" value="F:adenosylhomocysteine nucleosidase activity"/>
    <property type="evidence" value="ECO:0007669"/>
    <property type="project" value="TreeGrafter"/>
</dbReference>
<dbReference type="SUPFAM" id="SSF53167">
    <property type="entry name" value="Purine and uridine phosphorylases"/>
    <property type="match status" value="1"/>
</dbReference>
<organism evidence="2 3">
    <name type="scientific">Kouleothrix aurantiaca</name>
    <dbReference type="NCBI Taxonomy" id="186479"/>
    <lineage>
        <taxon>Bacteria</taxon>
        <taxon>Bacillati</taxon>
        <taxon>Chloroflexota</taxon>
        <taxon>Chloroflexia</taxon>
        <taxon>Chloroflexales</taxon>
        <taxon>Roseiflexineae</taxon>
        <taxon>Roseiflexaceae</taxon>
        <taxon>Kouleothrix</taxon>
    </lineage>
</organism>
<feature type="domain" description="Nucleoside phosphorylase" evidence="1">
    <location>
        <begin position="34"/>
        <end position="217"/>
    </location>
</feature>
<sequence>MLAHLPGNRRIMPSAADIRTYRFARIPVNFPDGSEGEYGVAVLSLISMGRVEASLATSDAIRRWSPRYVLMVGIAGGIGDEGVKVGDVLLSSQVIDYELQKLTSDGESIRYSGHRADPRLLDAAQNMAASDWRPEIVASRPEPGQPKRVVGPVATGDKVVARKALLDKLRSDWPKLVGIEMEAGGAAAAAFQSAQNPGFFMVRGVSDLADEHKGDDWREYACDVAAAYTIALLKSGPVPLK</sequence>
<comment type="caution">
    <text evidence="2">The sequence shown here is derived from an EMBL/GenBank/DDBJ whole genome shotgun (WGS) entry which is preliminary data.</text>
</comment>
<evidence type="ECO:0000313" key="3">
    <source>
        <dbReference type="Proteomes" id="UP000050509"/>
    </source>
</evidence>
<reference evidence="2 3" key="1">
    <citation type="submission" date="2015-09" db="EMBL/GenBank/DDBJ databases">
        <title>Draft genome sequence of Kouleothrix aurantiaca JCM 19913.</title>
        <authorList>
            <person name="Hemp J."/>
        </authorList>
    </citation>
    <scope>NUCLEOTIDE SEQUENCE [LARGE SCALE GENOMIC DNA]</scope>
    <source>
        <strain evidence="2 3">COM-B</strain>
    </source>
</reference>